<evidence type="ECO:0008006" key="5">
    <source>
        <dbReference type="Google" id="ProtNLM"/>
    </source>
</evidence>
<reference evidence="3" key="1">
    <citation type="submission" date="2016-11" db="EMBL/GenBank/DDBJ databases">
        <authorList>
            <person name="Jaros S."/>
            <person name="Januszkiewicz K."/>
            <person name="Wedrychowicz H."/>
        </authorList>
    </citation>
    <scope>NUCLEOTIDE SEQUENCE [LARGE SCALE GENOMIC DNA]</scope>
    <source>
        <strain evidence="3">Y48</strain>
    </source>
</reference>
<organism evidence="3 4">
    <name type="scientific">Nocardia mangyaensis</name>
    <dbReference type="NCBI Taxonomy" id="2213200"/>
    <lineage>
        <taxon>Bacteria</taxon>
        <taxon>Bacillati</taxon>
        <taxon>Actinomycetota</taxon>
        <taxon>Actinomycetes</taxon>
        <taxon>Mycobacteriales</taxon>
        <taxon>Nocardiaceae</taxon>
        <taxon>Nocardia</taxon>
    </lineage>
</organism>
<evidence type="ECO:0000259" key="1">
    <source>
        <dbReference type="Pfam" id="PF09983"/>
    </source>
</evidence>
<dbReference type="InterPro" id="IPR024534">
    <property type="entry name" value="JetD_C"/>
</dbReference>
<name>A0A1J0VW02_9NOCA</name>
<dbReference type="KEGG" id="nsl:BOX37_22550"/>
<keyword evidence="4" id="KW-1185">Reference proteome</keyword>
<feature type="domain" description="DUF3322" evidence="2">
    <location>
        <begin position="4"/>
        <end position="181"/>
    </location>
</feature>
<dbReference type="AlphaFoldDB" id="A0A1J0VW02"/>
<protein>
    <recommendedName>
        <fullName evidence="5">Wadjet protein JetD C-terminal domain-containing protein</fullName>
    </recommendedName>
</protein>
<feature type="domain" description="Wadjet protein JetD C-terminal" evidence="1">
    <location>
        <begin position="207"/>
        <end position="385"/>
    </location>
</feature>
<evidence type="ECO:0000313" key="4">
    <source>
        <dbReference type="Proteomes" id="UP000183810"/>
    </source>
</evidence>
<proteinExistence type="predicted"/>
<dbReference type="Pfam" id="PF11795">
    <property type="entry name" value="DUF3322"/>
    <property type="match status" value="1"/>
</dbReference>
<evidence type="ECO:0000313" key="3">
    <source>
        <dbReference type="EMBL" id="APE36243.1"/>
    </source>
</evidence>
<evidence type="ECO:0000259" key="2">
    <source>
        <dbReference type="Pfam" id="PF11795"/>
    </source>
</evidence>
<gene>
    <name evidence="3" type="ORF">BOX37_22550</name>
</gene>
<dbReference type="InterPro" id="IPR024537">
    <property type="entry name" value="DUF3322"/>
</dbReference>
<sequence>MLRPDEVLDRLHRRFLDEYPAWARGKGSWPLRISLQPPSTAQRSTAPVACHEWAAHWAAHPGPGTLEYTNLRFPTGTHRMPKTLILQRPGDVAAGHADDKQTWQRCGQRLTALQREFPETRFTGLVRRITELKQRDYDRLTHTVRWLRANPTSGLLLRQLPIEGIDTKWIGAHANLVLALLGDEPNPEPSDNESPQSRKRTLHTRLGLRVVPELVQVTVCDPQLRHQLAGMRHLAAPVDDLNRWPHHPTTVVILENKETAFAVQDDHLGTVILHGHGFFVDQYARIIWVRDAERIIYWGDIDIPGLQFVSDLRGHGIPATTILTDTTVLDRYQHLLVEGAMPQRNSTPPHLRDHERRLYNHLVEHATEHGRGLLLEQERIPWDDAYPQFIDALRQEGSRLDRKPHSA</sequence>
<accession>A0A1J0VW02</accession>
<dbReference type="Proteomes" id="UP000183810">
    <property type="component" value="Chromosome"/>
</dbReference>
<dbReference type="EMBL" id="CP018082">
    <property type="protein sequence ID" value="APE36243.1"/>
    <property type="molecule type" value="Genomic_DNA"/>
</dbReference>
<dbReference type="Pfam" id="PF09983">
    <property type="entry name" value="JetD_C"/>
    <property type="match status" value="1"/>
</dbReference>
<dbReference type="RefSeq" id="WP_071929422.1">
    <property type="nucleotide sequence ID" value="NZ_CP018082.1"/>
</dbReference>